<dbReference type="Pfam" id="PF01061">
    <property type="entry name" value="ABC2_membrane"/>
    <property type="match status" value="1"/>
</dbReference>
<evidence type="ECO:0000256" key="1">
    <source>
        <dbReference type="ARBA" id="ARBA00004429"/>
    </source>
</evidence>
<evidence type="ECO:0000313" key="12">
    <source>
        <dbReference type="Proteomes" id="UP000541058"/>
    </source>
</evidence>
<dbReference type="InterPro" id="IPR013525">
    <property type="entry name" value="ABC2_TM"/>
</dbReference>
<dbReference type="InterPro" id="IPR047817">
    <property type="entry name" value="ABC2_TM_bact-type"/>
</dbReference>
<keyword evidence="3 9" id="KW-0813">Transport</keyword>
<dbReference type="PANTHER" id="PTHR30413:SF8">
    <property type="entry name" value="TRANSPORT PERMEASE PROTEIN"/>
    <property type="match status" value="1"/>
</dbReference>
<dbReference type="EMBL" id="JAAYSM010000378">
    <property type="protein sequence ID" value="NLJ19267.1"/>
    <property type="molecule type" value="Genomic_DNA"/>
</dbReference>
<accession>A0A7X8C5I5</accession>
<feature type="transmembrane region" description="Helical" evidence="9">
    <location>
        <begin position="31"/>
        <end position="51"/>
    </location>
</feature>
<evidence type="ECO:0000256" key="6">
    <source>
        <dbReference type="ARBA" id="ARBA00022692"/>
    </source>
</evidence>
<comment type="caution">
    <text evidence="9">Lacks conserved residue(s) required for the propagation of feature annotation.</text>
</comment>
<comment type="caution">
    <text evidence="11">The sequence shown here is derived from an EMBL/GenBank/DDBJ whole genome shotgun (WGS) entry which is preliminary data.</text>
</comment>
<name>A0A7X8C5I5_9LACT</name>
<reference evidence="11 12" key="1">
    <citation type="journal article" date="2020" name="Biotechnol. Biofuels">
        <title>New insights from the biogas microbiome by comprehensive genome-resolved metagenomics of nearly 1600 species originating from multiple anaerobic digesters.</title>
        <authorList>
            <person name="Campanaro S."/>
            <person name="Treu L."/>
            <person name="Rodriguez-R L.M."/>
            <person name="Kovalovszki A."/>
            <person name="Ziels R.M."/>
            <person name="Maus I."/>
            <person name="Zhu X."/>
            <person name="Kougias P.G."/>
            <person name="Basile A."/>
            <person name="Luo G."/>
            <person name="Schluter A."/>
            <person name="Konstantinidis K.T."/>
            <person name="Angelidaki I."/>
        </authorList>
    </citation>
    <scope>NUCLEOTIDE SEQUENCE [LARGE SCALE GENOMIC DNA]</scope>
    <source>
        <strain evidence="11">AS23ysBPME_34</strain>
    </source>
</reference>
<feature type="transmembrane region" description="Helical" evidence="9">
    <location>
        <begin position="227"/>
        <end position="245"/>
    </location>
</feature>
<dbReference type="AlphaFoldDB" id="A0A7X8C5I5"/>
<evidence type="ECO:0000256" key="4">
    <source>
        <dbReference type="ARBA" id="ARBA00022475"/>
    </source>
</evidence>
<dbReference type="GO" id="GO:0140359">
    <property type="term" value="F:ABC-type transporter activity"/>
    <property type="evidence" value="ECO:0007669"/>
    <property type="project" value="InterPro"/>
</dbReference>
<keyword evidence="8 9" id="KW-0472">Membrane</keyword>
<feature type="transmembrane region" description="Helical" evidence="9">
    <location>
        <begin position="140"/>
        <end position="165"/>
    </location>
</feature>
<dbReference type="Proteomes" id="UP000541058">
    <property type="component" value="Unassembled WGS sequence"/>
</dbReference>
<organism evidence="11 12">
    <name type="scientific">Globicatella sulfidifaciens</name>
    <dbReference type="NCBI Taxonomy" id="136093"/>
    <lineage>
        <taxon>Bacteria</taxon>
        <taxon>Bacillati</taxon>
        <taxon>Bacillota</taxon>
        <taxon>Bacilli</taxon>
        <taxon>Lactobacillales</taxon>
        <taxon>Aerococcaceae</taxon>
        <taxon>Globicatella</taxon>
    </lineage>
</organism>
<feature type="transmembrane region" description="Helical" evidence="9">
    <location>
        <begin position="63"/>
        <end position="82"/>
    </location>
</feature>
<evidence type="ECO:0000256" key="8">
    <source>
        <dbReference type="ARBA" id="ARBA00023136"/>
    </source>
</evidence>
<comment type="similarity">
    <text evidence="2 9">Belongs to the ABC-2 integral membrane protein family.</text>
</comment>
<keyword evidence="4 9" id="KW-1003">Cell membrane</keyword>
<evidence type="ECO:0000256" key="5">
    <source>
        <dbReference type="ARBA" id="ARBA00022519"/>
    </source>
</evidence>
<feature type="transmembrane region" description="Helical" evidence="9">
    <location>
        <begin position="103"/>
        <end position="134"/>
    </location>
</feature>
<keyword evidence="6 9" id="KW-0812">Transmembrane</keyword>
<evidence type="ECO:0000256" key="7">
    <source>
        <dbReference type="ARBA" id="ARBA00022989"/>
    </source>
</evidence>
<sequence length="259" mass="29580">MKKYIKEMLKRKDLIGYLVLSGQKANNRDSYLGYFWWLLDPLLNVLIFYFLRVVILKATGEDLAVFLAIGLVVWKWMSSTINSSSKSITRHSSIINQVYLPKAIFPIATTLSQMFNFAFGLIVIAIFLAIFGVIPGWQVIFLPVIILVQLIFLLAVSLFIGYISVFIRDIDNLTKHIVRLLFYASPVIWEGGRLAGSKYEFVVRLNPFAFIIDAYRDVLMYGQTPSFLKLGTVALGSLVAFILLIRHYSRNEHKIIKSL</sequence>
<feature type="domain" description="ABC transmembrane type-2" evidence="10">
    <location>
        <begin position="32"/>
        <end position="251"/>
    </location>
</feature>
<dbReference type="GO" id="GO:0015920">
    <property type="term" value="P:lipopolysaccharide transport"/>
    <property type="evidence" value="ECO:0007669"/>
    <property type="project" value="TreeGrafter"/>
</dbReference>
<proteinExistence type="inferred from homology"/>
<dbReference type="GO" id="GO:0005886">
    <property type="term" value="C:plasma membrane"/>
    <property type="evidence" value="ECO:0007669"/>
    <property type="project" value="UniProtKB-SubCell"/>
</dbReference>
<comment type="subcellular location">
    <subcellularLocation>
        <location evidence="1">Cell inner membrane</location>
        <topology evidence="1">Multi-pass membrane protein</topology>
    </subcellularLocation>
    <subcellularLocation>
        <location evidence="9">Cell membrane</location>
        <topology evidence="9">Multi-pass membrane protein</topology>
    </subcellularLocation>
</comment>
<dbReference type="RefSeq" id="WP_276649694.1">
    <property type="nucleotide sequence ID" value="NZ_JAAYSM010000378.1"/>
</dbReference>
<evidence type="ECO:0000256" key="9">
    <source>
        <dbReference type="RuleBase" id="RU361157"/>
    </source>
</evidence>
<dbReference type="PANTHER" id="PTHR30413">
    <property type="entry name" value="INNER MEMBRANE TRANSPORT PERMEASE"/>
    <property type="match status" value="1"/>
</dbReference>
<evidence type="ECO:0000256" key="2">
    <source>
        <dbReference type="ARBA" id="ARBA00007783"/>
    </source>
</evidence>
<gene>
    <name evidence="11" type="ORF">GX355_10470</name>
</gene>
<evidence type="ECO:0000256" key="3">
    <source>
        <dbReference type="ARBA" id="ARBA00022448"/>
    </source>
</evidence>
<protein>
    <recommendedName>
        <fullName evidence="9">Transport permease protein</fullName>
    </recommendedName>
</protein>
<dbReference type="PROSITE" id="PS51012">
    <property type="entry name" value="ABC_TM2"/>
    <property type="match status" value="1"/>
</dbReference>
<keyword evidence="7 9" id="KW-1133">Transmembrane helix</keyword>
<evidence type="ECO:0000313" key="11">
    <source>
        <dbReference type="EMBL" id="NLJ19267.1"/>
    </source>
</evidence>
<keyword evidence="5" id="KW-0997">Cell inner membrane</keyword>
<evidence type="ECO:0000259" key="10">
    <source>
        <dbReference type="PROSITE" id="PS51012"/>
    </source>
</evidence>